<evidence type="ECO:0000313" key="2">
    <source>
        <dbReference type="EMBL" id="KAK4825412.1"/>
    </source>
</evidence>
<dbReference type="AlphaFoldDB" id="A0AAN7P155"/>
<evidence type="ECO:0000256" key="1">
    <source>
        <dbReference type="SAM" id="Phobius"/>
    </source>
</evidence>
<gene>
    <name evidence="2" type="ORF">QYF61_027178</name>
</gene>
<keyword evidence="1" id="KW-0472">Membrane</keyword>
<protein>
    <submittedName>
        <fullName evidence="2">Uncharacterized protein</fullName>
    </submittedName>
</protein>
<dbReference type="Proteomes" id="UP001333110">
    <property type="component" value="Unassembled WGS sequence"/>
</dbReference>
<comment type="caution">
    <text evidence="2">The sequence shown here is derived from an EMBL/GenBank/DDBJ whole genome shotgun (WGS) entry which is preliminary data.</text>
</comment>
<feature type="transmembrane region" description="Helical" evidence="1">
    <location>
        <begin position="42"/>
        <end position="62"/>
    </location>
</feature>
<keyword evidence="1" id="KW-0812">Transmembrane</keyword>
<reference evidence="2 3" key="1">
    <citation type="journal article" date="2023" name="J. Hered.">
        <title>Chromosome-level genome of the wood stork (Mycteria americana) provides insight into avian chromosome evolution.</title>
        <authorList>
            <person name="Flamio R. Jr."/>
            <person name="Ramstad K.M."/>
        </authorList>
    </citation>
    <scope>NUCLEOTIDE SEQUENCE [LARGE SCALE GENOMIC DNA]</scope>
    <source>
        <strain evidence="2">JAX WOST 10</strain>
    </source>
</reference>
<keyword evidence="1" id="KW-1133">Transmembrane helix</keyword>
<sequence>MNEPHCCAVSTGKNKVTAGFLYHNTKIGSLCSIRHSHFTTKVPIYLFFFSFFFFLETLSYQMSMNAVTLISSVFTIQKLKEKAVEEYAGAFSTLFTHIELVVYRDCQVPFHKAAPQPGRPQVVLHSWIMFSQVQDFTLVLIEPHKVLVSPLFQPIQVFLQGGSPFRSVHFSTQFGIISKLHQGTLDPITQITYEDIKQRGAQY</sequence>
<organism evidence="2 3">
    <name type="scientific">Mycteria americana</name>
    <name type="common">Wood stork</name>
    <dbReference type="NCBI Taxonomy" id="33587"/>
    <lineage>
        <taxon>Eukaryota</taxon>
        <taxon>Metazoa</taxon>
        <taxon>Chordata</taxon>
        <taxon>Craniata</taxon>
        <taxon>Vertebrata</taxon>
        <taxon>Euteleostomi</taxon>
        <taxon>Archelosauria</taxon>
        <taxon>Archosauria</taxon>
        <taxon>Dinosauria</taxon>
        <taxon>Saurischia</taxon>
        <taxon>Theropoda</taxon>
        <taxon>Coelurosauria</taxon>
        <taxon>Aves</taxon>
        <taxon>Neognathae</taxon>
        <taxon>Neoaves</taxon>
        <taxon>Aequornithes</taxon>
        <taxon>Ciconiiformes</taxon>
        <taxon>Ciconiidae</taxon>
        <taxon>Mycteria</taxon>
    </lineage>
</organism>
<evidence type="ECO:0000313" key="3">
    <source>
        <dbReference type="Proteomes" id="UP001333110"/>
    </source>
</evidence>
<proteinExistence type="predicted"/>
<dbReference type="EMBL" id="JAUNZN010000003">
    <property type="protein sequence ID" value="KAK4825412.1"/>
    <property type="molecule type" value="Genomic_DNA"/>
</dbReference>
<keyword evidence="3" id="KW-1185">Reference proteome</keyword>
<accession>A0AAN7P155</accession>
<name>A0AAN7P155_MYCAM</name>